<dbReference type="AlphaFoldDB" id="A0A5B8KWU1"/>
<keyword evidence="2" id="KW-1185">Reference proteome</keyword>
<sequence>MLETMDRDHRLLHALFGAVLIAAVAPGAPLLAQGLESEEAIDKIVGSEVVKEEKQASAEPERIVSAIENTASNTREVRRKFSLDRIDIVFLPDAADDQAPSEIDAKLAEHEDEIADLRREIEGNAMLYHAIDSRSVMMSDVLAVEFDADNGVTIFAAAKPVE</sequence>
<evidence type="ECO:0000313" key="1">
    <source>
        <dbReference type="EMBL" id="QDZ00144.1"/>
    </source>
</evidence>
<evidence type="ECO:0000313" key="2">
    <source>
        <dbReference type="Proteomes" id="UP000321389"/>
    </source>
</evidence>
<protein>
    <submittedName>
        <fullName evidence="1">Uncharacterized protein</fullName>
    </submittedName>
</protein>
<reference evidence="1" key="1">
    <citation type="submission" date="2020-04" db="EMBL/GenBank/DDBJ databases">
        <title>Nitratireductor sp. nov. isolated from mangrove soil.</title>
        <authorList>
            <person name="Ye Y."/>
        </authorList>
    </citation>
    <scope>NUCLEOTIDE SEQUENCE</scope>
    <source>
        <strain evidence="1">SY7</strain>
    </source>
</reference>
<organism evidence="1 2">
    <name type="scientific">Nitratireductor mangrovi</name>
    <dbReference type="NCBI Taxonomy" id="2599600"/>
    <lineage>
        <taxon>Bacteria</taxon>
        <taxon>Pseudomonadati</taxon>
        <taxon>Pseudomonadota</taxon>
        <taxon>Alphaproteobacteria</taxon>
        <taxon>Hyphomicrobiales</taxon>
        <taxon>Phyllobacteriaceae</taxon>
        <taxon>Nitratireductor</taxon>
    </lineage>
</organism>
<gene>
    <name evidence="1" type="ORF">FQ775_06970</name>
</gene>
<dbReference type="EMBL" id="CP042301">
    <property type="protein sequence ID" value="QDZ00144.1"/>
    <property type="molecule type" value="Genomic_DNA"/>
</dbReference>
<name>A0A5B8KWU1_9HYPH</name>
<dbReference type="OrthoDB" id="8099754at2"/>
<dbReference type="Proteomes" id="UP000321389">
    <property type="component" value="Chromosome"/>
</dbReference>
<proteinExistence type="predicted"/>
<accession>A0A5B8KWU1</accession>
<dbReference type="KEGG" id="niy:FQ775_06970"/>
<dbReference type="RefSeq" id="WP_146298793.1">
    <property type="nucleotide sequence ID" value="NZ_CP042301.2"/>
</dbReference>